<dbReference type="RefSeq" id="WP_003633943.1">
    <property type="nucleotide sequence ID" value="NZ_AZDF01000006.1"/>
</dbReference>
<name>C0XIL1_LENH9</name>
<dbReference type="EMBL" id="ACGP01000115">
    <property type="protein sequence ID" value="EEI24781.1"/>
    <property type="molecule type" value="Genomic_DNA"/>
</dbReference>
<dbReference type="InterPro" id="IPR014820">
    <property type="entry name" value="PriCT_1"/>
</dbReference>
<proteinExistence type="predicted"/>
<dbReference type="SUPFAM" id="SSF56747">
    <property type="entry name" value="Prim-pol domain"/>
    <property type="match status" value="1"/>
</dbReference>
<evidence type="ECO:0000259" key="1">
    <source>
        <dbReference type="SMART" id="SM00942"/>
    </source>
</evidence>
<dbReference type="CDD" id="cd04859">
    <property type="entry name" value="Prim_Pol"/>
    <property type="match status" value="1"/>
</dbReference>
<dbReference type="Pfam" id="PF09250">
    <property type="entry name" value="Prim-Pol"/>
    <property type="match status" value="1"/>
</dbReference>
<dbReference type="Pfam" id="PF08708">
    <property type="entry name" value="PriCT_1"/>
    <property type="match status" value="1"/>
</dbReference>
<organism evidence="3 4">
    <name type="scientific">Lentilactobacillus hilgardii (strain ATCC 8290 / DSM 20176 / CCUG 30140 / JCM 1155 / KCTC 3500 / NBRC 15886 / NCIMB 8040 / NRRL B-1843 / 9)</name>
    <dbReference type="NCBI Taxonomy" id="1423757"/>
    <lineage>
        <taxon>Bacteria</taxon>
        <taxon>Bacillati</taxon>
        <taxon>Bacillota</taxon>
        <taxon>Bacilli</taxon>
        <taxon>Lactobacillales</taxon>
        <taxon>Lactobacillaceae</taxon>
        <taxon>Lentilactobacillus</taxon>
    </lineage>
</organism>
<evidence type="ECO:0000313" key="4">
    <source>
        <dbReference type="Proteomes" id="UP000003752"/>
    </source>
</evidence>
<dbReference type="SMART" id="SM00942">
    <property type="entry name" value="PriCT_1"/>
    <property type="match status" value="1"/>
</dbReference>
<feature type="domain" description="DNA primase/polymerase bifunctional N-terminal" evidence="2">
    <location>
        <begin position="1"/>
        <end position="133"/>
    </location>
</feature>
<dbReference type="Proteomes" id="UP000003752">
    <property type="component" value="Unassembled WGS sequence"/>
</dbReference>
<dbReference type="SMART" id="SM00943">
    <property type="entry name" value="Prim-Pol"/>
    <property type="match status" value="1"/>
</dbReference>
<dbReference type="AlphaFoldDB" id="C0XIL1"/>
<accession>C0XIL1</accession>
<protein>
    <submittedName>
        <fullName evidence="3">Bifunctional DNA primase/polymerase domain protein</fullName>
    </submittedName>
</protein>
<keyword evidence="4" id="KW-1185">Reference proteome</keyword>
<dbReference type="InterPro" id="IPR015330">
    <property type="entry name" value="DNA_primase/pol_bifunc_N"/>
</dbReference>
<comment type="caution">
    <text evidence="3">The sequence shown here is derived from an EMBL/GenBank/DDBJ whole genome shotgun (WGS) entry which is preliminary data.</text>
</comment>
<evidence type="ECO:0000313" key="3">
    <source>
        <dbReference type="EMBL" id="EEI24781.1"/>
    </source>
</evidence>
<dbReference type="HOGENOM" id="CLU_082084_0_0_9"/>
<evidence type="ECO:0000259" key="2">
    <source>
        <dbReference type="SMART" id="SM00943"/>
    </source>
</evidence>
<reference evidence="3 4" key="1">
    <citation type="submission" date="2009-01" db="EMBL/GenBank/DDBJ databases">
        <authorList>
            <person name="Qin X."/>
            <person name="Bachman B."/>
            <person name="Battles P."/>
            <person name="Bell A."/>
            <person name="Bess C."/>
            <person name="Bickham C."/>
            <person name="Chaboub L."/>
            <person name="Chen D."/>
            <person name="Coyle M."/>
            <person name="Deiros D.R."/>
            <person name="Dinh H."/>
            <person name="Forbes L."/>
            <person name="Fowler G."/>
            <person name="Francisco L."/>
            <person name="Fu Q."/>
            <person name="Gubbala S."/>
            <person name="Hale W."/>
            <person name="Han Y."/>
            <person name="Hemphill L."/>
            <person name="Highlander S.K."/>
            <person name="Hirani K."/>
            <person name="Hogues M."/>
            <person name="Jackson L."/>
            <person name="Jakkamsetti A."/>
            <person name="Javaid M."/>
            <person name="Jiang H."/>
            <person name="Korchina V."/>
            <person name="Kovar C."/>
            <person name="Lara F."/>
            <person name="Lee S."/>
            <person name="Mata R."/>
            <person name="Mathew T."/>
            <person name="Moen C."/>
            <person name="Morales K."/>
            <person name="Munidasa M."/>
            <person name="Nazareth L."/>
            <person name="Ngo R."/>
            <person name="Nguyen L."/>
            <person name="Okwuonu G."/>
            <person name="Ongeri F."/>
            <person name="Patil S."/>
            <person name="Petrosino J."/>
            <person name="Pham C."/>
            <person name="Pham P."/>
            <person name="Pu L.-L."/>
            <person name="Puazo M."/>
            <person name="Raj R."/>
            <person name="Reid J."/>
            <person name="Rouhana J."/>
            <person name="Saada N."/>
            <person name="Shang Y."/>
            <person name="Simmons D."/>
            <person name="Thornton R."/>
            <person name="Warren J."/>
            <person name="Weissenberger G."/>
            <person name="Zhang J."/>
            <person name="Zhang L."/>
            <person name="Zhou C."/>
            <person name="Zhu D."/>
            <person name="Muzny D."/>
            <person name="Worley K."/>
            <person name="Gibbs R."/>
        </authorList>
    </citation>
    <scope>NUCLEOTIDE SEQUENCE [LARGE SCALE GENOMIC DNA]</scope>
    <source>
        <strain evidence="4">ATCC 8290 / DSM 20176 / CCUG 30140 / JCM 1155 / KCTC 3500 / NBRC 15886 / NCIMB 8040 / NRRL B-1843 / 9</strain>
    </source>
</reference>
<sequence>MTAHGYLDATDNLIQLGEWFDNDRQYNLGLRLADTGIVVVDIDHHTQIDGRKVLKQWQAKGMTLIPQYAEQTPHDGLHYFFKTNQKLPDKVIVPSIELKTKQIMMAPSQLDGKPYQTIKGTDLTRLSPLPAWLVNLLTSQQTAHKTLQHRLYKSWTGKLLDQLVTGTDQGQRNIYLTSLLGKLLHTGCDGDTAYSLLVFANEHLTPPLPDQEVNTIFKSLLKRALK</sequence>
<feature type="domain" description="Primase C-terminal 1" evidence="1">
    <location>
        <begin position="162"/>
        <end position="226"/>
    </location>
</feature>
<dbReference type="PATRIC" id="fig|1423757.3.peg.2288"/>
<gene>
    <name evidence="3" type="ORF">HMPREF0519_1072</name>
</gene>